<feature type="region of interest" description="Disordered" evidence="1">
    <location>
        <begin position="265"/>
        <end position="286"/>
    </location>
</feature>
<accession>A0A8B7Y021</accession>
<name>A0A8B7Y021_ACAPL</name>
<dbReference type="PANTHER" id="PTHR46520:SF1">
    <property type="entry name" value="SERINE BETA-LACTAMASE-LIKE PROTEIN LACTB, MITOCHONDRIAL"/>
    <property type="match status" value="1"/>
</dbReference>
<sequence>MCGTADLSLTCAYQQRKKEGGPRSGGLTSGIKECLKSYSSKARLSSGFQRWRTPILATVGGGMALGVGLVTSLWYDHLHEESPLGIQEAGCKEKAKWKDKDTFGDAVWRQEIFGKAGLKEAMKRSRDLLQRAKDEVGSPGIVAAVSINGRLVWAEGIGYADVENRLPCSSDGVHRIASISKSLTMTAVAKLWEEGKLDLDQPIRHYVPEFPEKEVDGKKVDITTRQLVSHLGGIRHYNKDYIKKLGNQSNKEGISKLTKDSKIFSKSDKSKDTPKNTEEKGENDTKETEFYITKDYSSVIDALDVFKEDPLVHKPGSKFLYTTHGWTLVSAIVDAAADEDFLVYMKKIFKDLGMSHTVPDEASKLIYNRARGYTKNKKGKLINVPAVNLSHKWAGGGFLSDVKDLIQFGNAMLYSYQYTDEHRDAGLPQGYLQPETMKTIWSPVPLTKCSWDAEGVYTMGWAVRERGKQQRGLCPEKHQMVSHTGGAIGASSVLLIVDCSRPEIVSKGQPVKNNSIQDDILKRSSLGNSPTQNDNSMKHDIASSRDLSLPKGIAVAIIVNLDDIGLFKTAVDIAEEFQKVNHIF</sequence>
<evidence type="ECO:0000313" key="4">
    <source>
        <dbReference type="RefSeq" id="XP_022085341.1"/>
    </source>
</evidence>
<protein>
    <submittedName>
        <fullName evidence="4">Serine beta-lactamase-like protein LACTB, mitochondrial isoform X1</fullName>
    </submittedName>
</protein>
<dbReference type="GO" id="GO:0005739">
    <property type="term" value="C:mitochondrion"/>
    <property type="evidence" value="ECO:0007669"/>
    <property type="project" value="TreeGrafter"/>
</dbReference>
<dbReference type="GO" id="GO:0006508">
    <property type="term" value="P:proteolysis"/>
    <property type="evidence" value="ECO:0007669"/>
    <property type="project" value="TreeGrafter"/>
</dbReference>
<dbReference type="InterPro" id="IPR012338">
    <property type="entry name" value="Beta-lactam/transpept-like"/>
</dbReference>
<evidence type="ECO:0000256" key="1">
    <source>
        <dbReference type="SAM" id="MobiDB-lite"/>
    </source>
</evidence>
<feature type="region of interest" description="Disordered" evidence="1">
    <location>
        <begin position="516"/>
        <end position="538"/>
    </location>
</feature>
<dbReference type="PANTHER" id="PTHR46520">
    <property type="entry name" value="SERINE BETA-LACTAMASE-LIKE PROTEIN LACTB, MITOCHONDRIAL"/>
    <property type="match status" value="1"/>
</dbReference>
<feature type="compositionally biased region" description="Polar residues" evidence="1">
    <location>
        <begin position="525"/>
        <end position="535"/>
    </location>
</feature>
<dbReference type="OrthoDB" id="5946976at2759"/>
<dbReference type="Proteomes" id="UP000694845">
    <property type="component" value="Unplaced"/>
</dbReference>
<feature type="domain" description="Beta-lactamase-related" evidence="2">
    <location>
        <begin position="127"/>
        <end position="495"/>
    </location>
</feature>
<dbReference type="AlphaFoldDB" id="A0A8B7Y021"/>
<dbReference type="Pfam" id="PF00144">
    <property type="entry name" value="Beta-lactamase"/>
    <property type="match status" value="1"/>
</dbReference>
<dbReference type="InterPro" id="IPR001466">
    <property type="entry name" value="Beta-lactam-related"/>
</dbReference>
<dbReference type="SUPFAM" id="SSF56601">
    <property type="entry name" value="beta-lactamase/transpeptidase-like"/>
    <property type="match status" value="1"/>
</dbReference>
<dbReference type="GeneID" id="110976409"/>
<proteinExistence type="predicted"/>
<evidence type="ECO:0000259" key="2">
    <source>
        <dbReference type="Pfam" id="PF00144"/>
    </source>
</evidence>
<dbReference type="Gene3D" id="3.40.710.10">
    <property type="entry name" value="DD-peptidase/beta-lactamase superfamily"/>
    <property type="match status" value="1"/>
</dbReference>
<dbReference type="GO" id="GO:0008233">
    <property type="term" value="F:peptidase activity"/>
    <property type="evidence" value="ECO:0007669"/>
    <property type="project" value="TreeGrafter"/>
</dbReference>
<reference evidence="4" key="1">
    <citation type="submission" date="2025-08" db="UniProtKB">
        <authorList>
            <consortium name="RefSeq"/>
        </authorList>
    </citation>
    <scope>IDENTIFICATION</scope>
</reference>
<dbReference type="RefSeq" id="XP_022085341.1">
    <property type="nucleotide sequence ID" value="XM_022229649.1"/>
</dbReference>
<dbReference type="CTD" id="114294"/>
<dbReference type="KEGG" id="aplc:110976409"/>
<gene>
    <name evidence="4" type="primary">LOC110976409</name>
</gene>
<evidence type="ECO:0000313" key="3">
    <source>
        <dbReference type="Proteomes" id="UP000694845"/>
    </source>
</evidence>
<dbReference type="InterPro" id="IPR052794">
    <property type="entry name" value="Mito_Ser_Protease_LACTB"/>
</dbReference>
<dbReference type="GO" id="GO:0019216">
    <property type="term" value="P:regulation of lipid metabolic process"/>
    <property type="evidence" value="ECO:0007669"/>
    <property type="project" value="TreeGrafter"/>
</dbReference>
<keyword evidence="3" id="KW-1185">Reference proteome</keyword>
<organism evidence="3 4">
    <name type="scientific">Acanthaster planci</name>
    <name type="common">Crown-of-thorns starfish</name>
    <dbReference type="NCBI Taxonomy" id="133434"/>
    <lineage>
        <taxon>Eukaryota</taxon>
        <taxon>Metazoa</taxon>
        <taxon>Echinodermata</taxon>
        <taxon>Eleutherozoa</taxon>
        <taxon>Asterozoa</taxon>
        <taxon>Asteroidea</taxon>
        <taxon>Valvatacea</taxon>
        <taxon>Valvatida</taxon>
        <taxon>Acanthasteridae</taxon>
        <taxon>Acanthaster</taxon>
    </lineage>
</organism>